<gene>
    <name evidence="1" type="ORF">FEHR0123_LOCUS2324</name>
</gene>
<accession>A0A7S3HXT4</accession>
<name>A0A7S3HXT4_9SPIT</name>
<organism evidence="1">
    <name type="scientific">Favella ehrenbergii</name>
    <dbReference type="NCBI Taxonomy" id="182087"/>
    <lineage>
        <taxon>Eukaryota</taxon>
        <taxon>Sar</taxon>
        <taxon>Alveolata</taxon>
        <taxon>Ciliophora</taxon>
        <taxon>Intramacronucleata</taxon>
        <taxon>Spirotrichea</taxon>
        <taxon>Choreotrichia</taxon>
        <taxon>Tintinnida</taxon>
        <taxon>Xystonellidae</taxon>
        <taxon>Favella</taxon>
    </lineage>
</organism>
<protein>
    <submittedName>
        <fullName evidence="1">Uncharacterized protein</fullName>
    </submittedName>
</protein>
<sequence length="108" mass="11598">MRCQPTIIVKQELCKFANAIALITVTAAAVVATARDAQPPISALGMPRPIQLPINCLSHLALQIGHLIKVNGAILIELDPVEADAELSGHLVQRVAYRRLIMEGQANV</sequence>
<dbReference type="AlphaFoldDB" id="A0A7S3HXT4"/>
<dbReference type="EMBL" id="HBIE01007231">
    <property type="protein sequence ID" value="CAE0307417.1"/>
    <property type="molecule type" value="Transcribed_RNA"/>
</dbReference>
<reference evidence="1" key="1">
    <citation type="submission" date="2021-01" db="EMBL/GenBank/DDBJ databases">
        <authorList>
            <person name="Corre E."/>
            <person name="Pelletier E."/>
            <person name="Niang G."/>
            <person name="Scheremetjew M."/>
            <person name="Finn R."/>
            <person name="Kale V."/>
            <person name="Holt S."/>
            <person name="Cochrane G."/>
            <person name="Meng A."/>
            <person name="Brown T."/>
            <person name="Cohen L."/>
        </authorList>
    </citation>
    <scope>NUCLEOTIDE SEQUENCE</scope>
    <source>
        <strain evidence="1">Fehren 1</strain>
    </source>
</reference>
<proteinExistence type="predicted"/>
<evidence type="ECO:0000313" key="1">
    <source>
        <dbReference type="EMBL" id="CAE0307417.1"/>
    </source>
</evidence>